<dbReference type="PANTHER" id="PTHR33324">
    <property type="entry name" value="EXPRESSED PROTEIN"/>
    <property type="match status" value="1"/>
</dbReference>
<dbReference type="PANTHER" id="PTHR33324:SF2">
    <property type="entry name" value="MYB_SANT-LIKE DNA-BINDING DOMAIN-CONTAINING PROTEIN"/>
    <property type="match status" value="1"/>
</dbReference>
<reference evidence="2 3" key="1">
    <citation type="submission" date="2013-11" db="EMBL/GenBank/DDBJ databases">
        <title>The Genome Sequence of Phytophthora parasitica P1976.</title>
        <authorList>
            <consortium name="The Broad Institute Genomics Platform"/>
            <person name="Russ C."/>
            <person name="Tyler B."/>
            <person name="Panabieres F."/>
            <person name="Shan W."/>
            <person name="Tripathy S."/>
            <person name="Grunwald N."/>
            <person name="Machado M."/>
            <person name="Johnson C.S."/>
            <person name="Walker B."/>
            <person name="Young S."/>
            <person name="Zeng Q."/>
            <person name="Gargeya S."/>
            <person name="Fitzgerald M."/>
            <person name="Haas B."/>
            <person name="Abouelleil A."/>
            <person name="Allen A.W."/>
            <person name="Alvarado L."/>
            <person name="Arachchi H.M."/>
            <person name="Berlin A.M."/>
            <person name="Chapman S.B."/>
            <person name="Gainer-Dewar J."/>
            <person name="Goldberg J."/>
            <person name="Griggs A."/>
            <person name="Gujja S."/>
            <person name="Hansen M."/>
            <person name="Howarth C."/>
            <person name="Imamovic A."/>
            <person name="Ireland A."/>
            <person name="Larimer J."/>
            <person name="McCowan C."/>
            <person name="Murphy C."/>
            <person name="Pearson M."/>
            <person name="Poon T.W."/>
            <person name="Priest M."/>
            <person name="Roberts A."/>
            <person name="Saif S."/>
            <person name="Shea T."/>
            <person name="Sisk P."/>
            <person name="Sykes S."/>
            <person name="Wortman J."/>
            <person name="Nusbaum C."/>
            <person name="Birren B."/>
        </authorList>
    </citation>
    <scope>NUCLEOTIDE SEQUENCE [LARGE SCALE GENOMIC DNA]</scope>
    <source>
        <strain evidence="2 3">P1976</strain>
    </source>
</reference>
<dbReference type="AlphaFoldDB" id="A0A081B1P7"/>
<dbReference type="EMBL" id="ANJA01000194">
    <property type="protein sequence ID" value="ETO85058.1"/>
    <property type="molecule type" value="Genomic_DNA"/>
</dbReference>
<feature type="compositionally biased region" description="Basic and acidic residues" evidence="1">
    <location>
        <begin position="129"/>
        <end position="149"/>
    </location>
</feature>
<evidence type="ECO:0000256" key="1">
    <source>
        <dbReference type="SAM" id="MobiDB-lite"/>
    </source>
</evidence>
<dbReference type="Proteomes" id="UP000028582">
    <property type="component" value="Unassembled WGS sequence"/>
</dbReference>
<proteinExistence type="predicted"/>
<evidence type="ECO:0000313" key="2">
    <source>
        <dbReference type="EMBL" id="ETO85058.1"/>
    </source>
</evidence>
<feature type="region of interest" description="Disordered" evidence="1">
    <location>
        <begin position="113"/>
        <end position="150"/>
    </location>
</feature>
<comment type="caution">
    <text evidence="2">The sequence shown here is derived from an EMBL/GenBank/DDBJ whole genome shotgun (WGS) entry which is preliminary data.</text>
</comment>
<name>A0A081B1P7_PHYNI</name>
<evidence type="ECO:0000313" key="3">
    <source>
        <dbReference type="Proteomes" id="UP000028582"/>
    </source>
</evidence>
<organism evidence="2 3">
    <name type="scientific">Phytophthora nicotianae P1976</name>
    <dbReference type="NCBI Taxonomy" id="1317066"/>
    <lineage>
        <taxon>Eukaryota</taxon>
        <taxon>Sar</taxon>
        <taxon>Stramenopiles</taxon>
        <taxon>Oomycota</taxon>
        <taxon>Peronosporomycetes</taxon>
        <taxon>Peronosporales</taxon>
        <taxon>Peronosporaceae</taxon>
        <taxon>Phytophthora</taxon>
    </lineage>
</organism>
<sequence length="272" mass="30600">MVNWDADSATPGGPTSEDVLLRWLLTPENQKRWQSESHKKLCEEIVRDLSTHGITRNADAVDHKISRMKNKCKAVDKWLSKAGQYAAYHSGAATQKVKDGVRQRYPHYDNLAPLFGIADGGQPGTLKRSATDSEEKTPPKKQRATDEPSYRVQEIVDFSSSQQPDLSPLPSDTAFVHHTAQGHTSNVLEMFSHRAIGLFDTQEAKHDSFMGKEGKQRLVDCEIQRQKDLAKCQVEGEQKREEIRTTREKLISRHECLSAGVPKEIVDKAMPL</sequence>
<accession>A0A081B1P7</accession>
<protein>
    <submittedName>
        <fullName evidence="2">Uncharacterized protein</fullName>
    </submittedName>
</protein>
<gene>
    <name evidence="2" type="ORF">F444_01084</name>
</gene>